<gene>
    <name evidence="2" type="ORF">BN13_1630003</name>
</gene>
<dbReference type="STRING" id="1193518.BN13_1630003"/>
<proteinExistence type="predicted"/>
<dbReference type="EMBL" id="CAJC01000072">
    <property type="protein sequence ID" value="CCI52366.1"/>
    <property type="molecule type" value="Genomic_DNA"/>
</dbReference>
<dbReference type="RefSeq" id="WP_048548445.1">
    <property type="nucleotide sequence ID" value="NZ_HF571038.1"/>
</dbReference>
<protein>
    <recommendedName>
        <fullName evidence="1">DUF6504 domain-containing protein</fullName>
    </recommendedName>
</protein>
<dbReference type="Proteomes" id="UP000035720">
    <property type="component" value="Unassembled WGS sequence"/>
</dbReference>
<evidence type="ECO:0000259" key="1">
    <source>
        <dbReference type="Pfam" id="PF20114"/>
    </source>
</evidence>
<dbReference type="Pfam" id="PF20114">
    <property type="entry name" value="DUF6504"/>
    <property type="match status" value="1"/>
</dbReference>
<organism evidence="2 3">
    <name type="scientific">Nostocoides jenkinsii Ben 74</name>
    <dbReference type="NCBI Taxonomy" id="1193518"/>
    <lineage>
        <taxon>Bacteria</taxon>
        <taxon>Bacillati</taxon>
        <taxon>Actinomycetota</taxon>
        <taxon>Actinomycetes</taxon>
        <taxon>Micrococcales</taxon>
        <taxon>Intrasporangiaceae</taxon>
        <taxon>Nostocoides</taxon>
    </lineage>
</organism>
<evidence type="ECO:0000313" key="2">
    <source>
        <dbReference type="EMBL" id="CCI52366.1"/>
    </source>
</evidence>
<reference evidence="2 3" key="1">
    <citation type="journal article" date="2013" name="ISME J.">
        <title>A metabolic model for members of the genus Tetrasphaera involved in enhanced biological phosphorus removal.</title>
        <authorList>
            <person name="Kristiansen R."/>
            <person name="Nguyen H.T.T."/>
            <person name="Saunders A.M."/>
            <person name="Nielsen J.L."/>
            <person name="Wimmer R."/>
            <person name="Le V.Q."/>
            <person name="McIlroy S.J."/>
            <person name="Petrovski S."/>
            <person name="Seviour R.J."/>
            <person name="Calteau A."/>
            <person name="Nielsen K.L."/>
            <person name="Nielsen P.H."/>
        </authorList>
    </citation>
    <scope>NUCLEOTIDE SEQUENCE [LARGE SCALE GENOMIC DNA]</scope>
    <source>
        <strain evidence="2 3">Ben 74</strain>
    </source>
</reference>
<evidence type="ECO:0000313" key="3">
    <source>
        <dbReference type="Proteomes" id="UP000035720"/>
    </source>
</evidence>
<dbReference type="AlphaFoldDB" id="A0A077M4Z9"/>
<keyword evidence="3" id="KW-1185">Reference proteome</keyword>
<sequence length="96" mass="11219">MVRRYEEPVDVQARDESLAAFIWRGRLYAVRHVVDRWTERRSWWHDPVGAPRVGERVVWRVEATAGRLAGTGIYDIGRDTDAEASRPTWTLLRVQD</sequence>
<feature type="domain" description="DUF6504" evidence="1">
    <location>
        <begin position="2"/>
        <end position="96"/>
    </location>
</feature>
<comment type="caution">
    <text evidence="2">The sequence shown here is derived from an EMBL/GenBank/DDBJ whole genome shotgun (WGS) entry which is preliminary data.</text>
</comment>
<name>A0A077M4Z9_9MICO</name>
<accession>A0A077M4Z9</accession>
<dbReference type="OrthoDB" id="5243842at2"/>
<dbReference type="InterPro" id="IPR045443">
    <property type="entry name" value="DUF6504"/>
</dbReference>